<dbReference type="InterPro" id="IPR029044">
    <property type="entry name" value="Nucleotide-diphossugar_trans"/>
</dbReference>
<keyword evidence="10" id="KW-0812">Transmembrane</keyword>
<keyword evidence="7 22" id="KW-0245">EGF-like domain</keyword>
<evidence type="ECO:0000256" key="10">
    <source>
        <dbReference type="ARBA" id="ARBA00022692"/>
    </source>
</evidence>
<dbReference type="InterPro" id="IPR000152">
    <property type="entry name" value="EGF-type_Asp/Asn_hydroxyl_site"/>
</dbReference>
<proteinExistence type="inferred from homology"/>
<dbReference type="CDD" id="cd00054">
    <property type="entry name" value="EGF_CA"/>
    <property type="match status" value="6"/>
</dbReference>
<feature type="disulfide bond" evidence="21">
    <location>
        <begin position="635"/>
        <end position="662"/>
    </location>
</feature>
<keyword evidence="16" id="KW-0472">Membrane</keyword>
<evidence type="ECO:0000256" key="22">
    <source>
        <dbReference type="PROSITE-ProRule" id="PRU00076"/>
    </source>
</evidence>
<evidence type="ECO:0000256" key="15">
    <source>
        <dbReference type="ARBA" id="ARBA00022989"/>
    </source>
</evidence>
<keyword evidence="11" id="KW-0732">Signal</keyword>
<feature type="domain" description="CUB" evidence="23">
    <location>
        <begin position="1935"/>
        <end position="2048"/>
    </location>
</feature>
<feature type="disulfide bond" evidence="22">
    <location>
        <begin position="234"/>
        <end position="243"/>
    </location>
</feature>
<dbReference type="SMART" id="SM00179">
    <property type="entry name" value="EGF_CA"/>
    <property type="match status" value="6"/>
</dbReference>
<evidence type="ECO:0000256" key="6">
    <source>
        <dbReference type="ARBA" id="ARBA00022475"/>
    </source>
</evidence>
<comment type="caution">
    <text evidence="22">Lacks conserved residue(s) required for the propagation of feature annotation.</text>
</comment>
<feature type="domain" description="CUB" evidence="23">
    <location>
        <begin position="3126"/>
        <end position="3238"/>
    </location>
</feature>
<feature type="domain" description="CUB" evidence="23">
    <location>
        <begin position="1109"/>
        <end position="1224"/>
    </location>
</feature>
<dbReference type="GO" id="GO:0005886">
    <property type="term" value="C:plasma membrane"/>
    <property type="evidence" value="ECO:0007669"/>
    <property type="project" value="UniProtKB-SubCell"/>
</dbReference>
<dbReference type="PROSITE" id="PS50026">
    <property type="entry name" value="EGF_3"/>
    <property type="match status" value="5"/>
</dbReference>
<feature type="domain" description="CUB" evidence="23">
    <location>
        <begin position="2786"/>
        <end position="2894"/>
    </location>
</feature>
<dbReference type="SUPFAM" id="SSF57196">
    <property type="entry name" value="EGF/Laminin"/>
    <property type="match status" value="3"/>
</dbReference>
<feature type="domain" description="CUB" evidence="23">
    <location>
        <begin position="2062"/>
        <end position="2181"/>
    </location>
</feature>
<dbReference type="CDD" id="cd22201">
    <property type="entry name" value="cubilin_NTD"/>
    <property type="match status" value="1"/>
</dbReference>
<evidence type="ECO:0000256" key="18">
    <source>
        <dbReference type="ARBA" id="ARBA00023180"/>
    </source>
</evidence>
<dbReference type="EMBL" id="ODYU01006452">
    <property type="protein sequence ID" value="SOQ48310.1"/>
    <property type="molecule type" value="Genomic_DNA"/>
</dbReference>
<dbReference type="InterPro" id="IPR000742">
    <property type="entry name" value="EGF"/>
</dbReference>
<evidence type="ECO:0000256" key="12">
    <source>
        <dbReference type="ARBA" id="ARBA00022737"/>
    </source>
</evidence>
<evidence type="ECO:0000256" key="17">
    <source>
        <dbReference type="ARBA" id="ARBA00023157"/>
    </source>
</evidence>
<keyword evidence="6" id="KW-1003">Cell membrane</keyword>
<dbReference type="GO" id="GO:0005509">
    <property type="term" value="F:calcium ion binding"/>
    <property type="evidence" value="ECO:0007669"/>
    <property type="project" value="InterPro"/>
</dbReference>
<dbReference type="Pfam" id="PF00008">
    <property type="entry name" value="EGF"/>
    <property type="match status" value="3"/>
</dbReference>
<evidence type="ECO:0000256" key="4">
    <source>
        <dbReference type="ARBA" id="ARBA00006739"/>
    </source>
</evidence>
<dbReference type="GO" id="GO:0005789">
    <property type="term" value="C:endoplasmic reticulum membrane"/>
    <property type="evidence" value="ECO:0007669"/>
    <property type="project" value="UniProtKB-SubCell"/>
</dbReference>
<keyword evidence="18" id="KW-0325">Glycoprotein</keyword>
<feature type="domain" description="CUB" evidence="23">
    <location>
        <begin position="1342"/>
        <end position="1465"/>
    </location>
</feature>
<feature type="domain" description="CUB" evidence="23">
    <location>
        <begin position="2182"/>
        <end position="2301"/>
    </location>
</feature>
<feature type="domain" description="CUB" evidence="23">
    <location>
        <begin position="2552"/>
        <end position="2660"/>
    </location>
</feature>
<dbReference type="PROSITE" id="PS00022">
    <property type="entry name" value="EGF_1"/>
    <property type="match status" value="4"/>
</dbReference>
<evidence type="ECO:0000256" key="19">
    <source>
        <dbReference type="ARBA" id="ARBA00045097"/>
    </source>
</evidence>
<feature type="domain" description="EGF-like" evidence="24">
    <location>
        <begin position="337"/>
        <end position="379"/>
    </location>
</feature>
<feature type="domain" description="CUB" evidence="23">
    <location>
        <begin position="2898"/>
        <end position="3011"/>
    </location>
</feature>
<keyword evidence="8" id="KW-0328">Glycosyltransferase</keyword>
<evidence type="ECO:0000256" key="21">
    <source>
        <dbReference type="PROSITE-ProRule" id="PRU00059"/>
    </source>
</evidence>
<sequence length="4060" mass="452695">MINIVVAVASQTPRTLGAVVHSITWIMTSTLGKWLLLAVLCFVPLDGEIYQDRPKIKTSGGDLILEPALDKNIYLRPNGLKSNIFIGDINILKAKLSDDGTQYQPTTNDIPFNSLNSILQRLDKLENKDTALPSDLLFNITLIWRRVNNIHRKVLSLQSQLESRNRDECESHPCEHGGTCLNLANGYHCLCPPNWEGRDCDVDVNECRNFAGTDLGCQNGATCYNTPGSYQCFCKSGWFGLHCTRKAKDCSGGDFEMCGHGTCIPVTTGEGVQCICHQGWTTNSTGIACLTDVNECESYQGPRCSVNPKVDCINLPGSFRCGQCPAGYEGDGYSCYDIDECTTIPNGGCSPLVTCHNTIGSRICSPCPPGYQGDGVTCSWRGTCNINHGGCHPSAQCVEGASPTGQSAQCICPDGMEGDGVGISGCYVVAGSNYTDGCALNPCGVHGTCHSVRTGYTCICYKGYGGAHCELATDACSVNPCQNGGICRSDDSAIGGFRCECAAQFSGTLCQVRAKSCGGVLDNEEGSIVYPLTNTTYNHNSQCAWVIHTAPDKVINVTFSKFNLEASPECVYDFLQIHDGRKSASQLIGRFCGNNYPNGGNIVSSHNNLYFWFHSDKTVAKDGFALHWTSIKPVCGGEVDATTHGHISSPGSPGPYPPDRDCYWHLTTTLGKRISLHFFALDIESHSNCSFDYLALYDGEHTSDPLINKYCNSTQPAPVQSAGSEMLIHFHSDAYGAGRGFQIVYAPVEGIPGCGGYYTAPRGELVSPSYDGRYLSNLLCEFKIKTSEDTKIKIEFKSFKLERSFRCSYDYLKIYDGPSADSRLVGKFCGTTYPKSYVSSSNTLYFIFKTDRSLPSDGFRITYEAICEKTIEGDSGVIKSPGYPFSYPNNKVCVYIIRTVPGKAIQLTFQDFDIEDNRYNGCRYDNVEVRDGLDQNATLLGRYCGGAAHTPPTQTSTLNYMYIRFTSDLSLSGTGFYANYTTIDTECGGVHRETTGLINHPSADSSDTAYKNYQTCRWLLLAPEGMHIKLSWNRFDLEDMPSCASDYLELLEIDDNNERDVLGKFCGSKSPPALTTSTNRLELKFVSDGSIRYAGFSVSYTFLDEKSHCGGAYIKSHGFIYSPGWPKQYEPNRDCTWTITVPAGQQIVLNISQFNLERPIRDRCNLGDYLEIRNGANENSPLIGQYCGVFQSRRIVSLSNALHLHFHSDYYLTGSGFKIEWDGTVTGCGGTLTSPSGTVTSPNYPNEYTENAECFYRIVTSEGSRVHIAFSELDLERTPGCRDDYIEIFDGRDTSANVLGKYCYMTPELSNIQTSSNYAYIKFRSDVFQGGKGFLFNYNTVCNNNVTGRYGVIESPGYPGNCPLNTNCLWTINVPKGNTINVTFTFFDIPRSYRFYRPWMRVRNQEECHMDYLQIKDIADPNYSSKYCGRTSPPAISTKGNSLQIKFVTGINTIHTGFRLEWISSGCGGHIKKDFGIIELDKSVTNDKELECEWLIEGQMGKSITITFSEIYMSDTANCTVDSIEVYNGQNTNTPVLTKICHRDMVSVTSDSNFMLVRLSKRSTLRDVHFTSQFRSVNSKCGGIINAKSGNIVSKNYPKNYDNNLDCLWYITVPNGHRIEFNIVDLDLYSLREFGNNQVLCGDSILIYDYDNYLPSLNYTYQICPKSNLTQIISTYSNLFVQFKTNGYGTAKGFKANFTMTCGALIKTKRDGIIQSDNFIRHANKSCIWTIMADSPDQKISLTITLLSIPKDNNVITNRTCPSTYLRVLDGDDKYAPLIGEYCGRKVPPMIVSHGSAVTVEFGSHTGVITGMFSAHYSALSNACGGTLTSEEGTIASPNYPGPYPINSDCEWILKASPGNTAYVQFEQFDLEYSEGCNDDYVELRESNGAGRLLGVYCSSETPTNHSTASQIYIKFHSNSKTSGRGFVLHYGFQRENDITGHHGEIASPLYPTSYLGTGEYTWRILTTDSDTISITIDDMEIYTHTQVNYNKLTIYDGYDSTAPILQELNGVLAERKVIQSSSSVVLITLTTDESNAGSKFHLSWTKTVENYDVETGNSINCGSNTTELVVPGHTASLSSPNYPSDYSDNLNCEWVFKSEMGRHLAIKFVDFDIEDTHACFADSVSVYSSDTPGNWQVVNDNICNSEIARSGFNTSIYMKIKFKTDSSITRKGFLARVNSKCGGLMTALSGHIKPTWLDVQPQYRYMIPTQCIWRIKVRPGRTIKLLFTQFNITNKNDDCDTYVILRNGDSAEAPLLASGKYCGYEHENRMDIVTSSNSLYISYTKGSFTFQSFTIYYEEQNFECGSTTTLTSDHRWEVISSPNYPDVPIPYSECEWVFTAPPGEILRIDFINRFDLAEDEDCEKESVEIRLGSSKYSPLNGKYCSDKPGTIKSTGNTIYVKYTTSLAEPRNGFKANVSIDICGGTIVSDAGEIKSPGYPHLQMFPYGTVCEWRVIGRPRHVFQIKPEDVQLPDTELNCGTKITIEESVPANNTVTVIKTICNDDITSYDESVQTSRNEFTIKLHIGKPDTWEQTSNNRGFRISFNSSVPMCGGSITASEGYLTSPSYPQETTIRYCQWLINVPDKSRKIRLELLDMDMEKHRIGIFNDIAFHTVIQTIPSDDYVPGTTVFESSGNKLALYVWLNRTAVTHRFKARFSSDAKALCGGDLSGMNQILDSPDLNQSYSCEWHYNGQVNTNDLTTTNTSYNSIFLTANLSSSVTRTGARCRFFDPQIIIKTRNRNRFTRYICGNSQTSFIIPSPVMDVTAIKSKSSSFSFHMEWKPQPCGGTITVGEDPVNILQIPNSYNDSINCAWIIEGSTNRVEIKTEGSFKLDCDDESVKIRPSLIQNAPTIGDYCKSRPLDTPLITHFSNVYIQYHSKAKDSTSLRLVVRSVTNQCGGFLSAYQNSFVSPNYPKHYLPNQECAWEIQVDLGFRVSLRFIERFVIEDRVNCTKDAVIIYDWKDNEYQEIARACGRQTPPPYNSTFNRMKVVLHTDADINLDGFKATWNSICGGNYIATKKEQILYSPGFPYSYHPSMSCKYEISAPGSRIVIKFLDFELEGTFPDCRSDNLTVSSQSDYSYTYEIYCGSKMPPVSILSEKVALEFNSDRFIQRKGFRISFFIFECGGKVNESTILSSSLSDTYDQNMNCTWIIEAPPTKIVVLKFPYIDLESNTDCYSDYVAVFEGPRLDPDKRLAMLCGHVNTTTTLRSRGNKMVLQFVSDSSVSYRGFKAQVYFSYSEAAQCGGHINLTTGSSHILRSPLMGHPVYENYLDCFWTIRSPPDTVIRIHFTSFHVSPCQNVNQTAIGYSKCDCDFVEIKDGINPNNLVIGTYCGHTLPPDLSSSKNILGVTLSTDSVIGSQGFEATLTAQPSVCGTSVITVSHTPQRFKSPRYDDAGAIPRGLHCFYHLDNSESPYSLIVLTIKDLDLQPAVTDSSNVTHCNRDKLVISTTDSNPNITLGKDFIVNYQGADIINRNSFFDSTLYIPQTYEFCGRKEPSDLYLNGAVTLNLITSPITDSKVHKGVDIEVVFAGFCGRNYTEPYGRVQAAYAGYSDTTLSDCYTLITAPENYTISAYIFNAAPDYWNENSYVDVYDGKNSNAPRLVRIATSYEGNNPIFSTGRYLLLHNHENNGDRVTFDLVYVTTNKGRGCGGKLHTVEGKVTSPMYPNVYRRVSTCEWELETPVGTHLLLRFPVFDLGITCDQNYVQLVDSNGVVVRTFCEEMPAEFRSSDNFVKIVFVTTMNNGGTGWLCIIIYLVTSPYPEMERFEEEKSFNDPKSKDRMKFPNIEEPHSVHLSVIVPAYNEQERLPPMLDEAIEFLERRVKEHPSYKYEIIIVSDGSSDKTVQVAEEYAATHGCEKIRCLQLIKNRGKGGAVRLGIESCRGASILFADADGASKFEDLTKLEAALKELCYDPVLQPNDVSNSIAIVIGSRAHLEKESLATRSVFRNILMYGFHFLVWLFTVKGVRDTQCGFKLFTRKAANICFKSLHVNRWAFDVELLYIAQTLNIPIAEIPVRWTEIEGSKVTPVFSWIQMGCDLGLIWLKYTIGAWKIKSLKKE</sequence>
<dbReference type="InterPro" id="IPR035518">
    <property type="entry name" value="DPG_synthase"/>
</dbReference>
<evidence type="ECO:0000256" key="7">
    <source>
        <dbReference type="ARBA" id="ARBA00022536"/>
    </source>
</evidence>
<feature type="domain" description="CUB" evidence="23">
    <location>
        <begin position="2305"/>
        <end position="2421"/>
    </location>
</feature>
<dbReference type="GO" id="GO:0004581">
    <property type="term" value="F:dolichyl-phosphate beta-glucosyltransferase activity"/>
    <property type="evidence" value="ECO:0007669"/>
    <property type="project" value="UniProtKB-EC"/>
</dbReference>
<evidence type="ECO:0000259" key="24">
    <source>
        <dbReference type="PROSITE" id="PS50026"/>
    </source>
</evidence>
<evidence type="ECO:0000256" key="3">
    <source>
        <dbReference type="ARBA" id="ARBA00004922"/>
    </source>
</evidence>
<dbReference type="CDD" id="cd04188">
    <property type="entry name" value="DPG_synthase"/>
    <property type="match status" value="1"/>
</dbReference>
<dbReference type="SUPFAM" id="SSF57184">
    <property type="entry name" value="Growth factor receptor domain"/>
    <property type="match status" value="2"/>
</dbReference>
<keyword evidence="14" id="KW-0735">Signal-anchor</keyword>
<dbReference type="PROSITE" id="PS01186">
    <property type="entry name" value="EGF_2"/>
    <property type="match status" value="2"/>
</dbReference>
<feature type="domain" description="CUB" evidence="23">
    <location>
        <begin position="1581"/>
        <end position="1701"/>
    </location>
</feature>
<dbReference type="Pfam" id="PF00535">
    <property type="entry name" value="Glycos_transf_2"/>
    <property type="match status" value="1"/>
</dbReference>
<dbReference type="InterPro" id="IPR049883">
    <property type="entry name" value="NOTCH1_EGF-like"/>
</dbReference>
<dbReference type="PROSITE" id="PS01180">
    <property type="entry name" value="CUB"/>
    <property type="match status" value="25"/>
</dbReference>
<dbReference type="SUPFAM" id="SSF53448">
    <property type="entry name" value="Nucleotide-diphospho-sugar transferases"/>
    <property type="match status" value="1"/>
</dbReference>
<evidence type="ECO:0000259" key="23">
    <source>
        <dbReference type="PROSITE" id="PS01180"/>
    </source>
</evidence>
<dbReference type="FunFam" id="2.60.120.290:FF:000060">
    <property type="entry name" value="Cubilin homolog"/>
    <property type="match status" value="1"/>
</dbReference>
<feature type="domain" description="CUB" evidence="23">
    <location>
        <begin position="867"/>
        <end position="983"/>
    </location>
</feature>
<organism evidence="25">
    <name type="scientific">Spodoptera frugiperda</name>
    <name type="common">Fall armyworm</name>
    <dbReference type="NCBI Taxonomy" id="7108"/>
    <lineage>
        <taxon>Eukaryota</taxon>
        <taxon>Metazoa</taxon>
        <taxon>Ecdysozoa</taxon>
        <taxon>Arthropoda</taxon>
        <taxon>Hexapoda</taxon>
        <taxon>Insecta</taxon>
        <taxon>Pterygota</taxon>
        <taxon>Neoptera</taxon>
        <taxon>Endopterygota</taxon>
        <taxon>Lepidoptera</taxon>
        <taxon>Glossata</taxon>
        <taxon>Ditrysia</taxon>
        <taxon>Noctuoidea</taxon>
        <taxon>Noctuidae</taxon>
        <taxon>Amphipyrinae</taxon>
        <taxon>Spodoptera</taxon>
    </lineage>
</organism>
<dbReference type="PANTHER" id="PTHR24251:SF37">
    <property type="entry name" value="CUB DOMAIN-CONTAINING PROTEIN"/>
    <property type="match status" value="1"/>
</dbReference>
<keyword evidence="13" id="KW-0256">Endoplasmic reticulum</keyword>
<comment type="pathway">
    <text evidence="3">Protein modification; protein glycosylation.</text>
</comment>
<dbReference type="PROSITE" id="PS01187">
    <property type="entry name" value="EGF_CA"/>
    <property type="match status" value="1"/>
</dbReference>
<feature type="domain" description="CUB" evidence="23">
    <location>
        <begin position="517"/>
        <end position="631"/>
    </location>
</feature>
<dbReference type="Gene3D" id="2.10.25.10">
    <property type="entry name" value="Laminin"/>
    <property type="match status" value="6"/>
</dbReference>
<evidence type="ECO:0000256" key="9">
    <source>
        <dbReference type="ARBA" id="ARBA00022679"/>
    </source>
</evidence>
<dbReference type="FunFam" id="2.60.120.290:FF:000013">
    <property type="entry name" value="Membrane frizzled-related protein"/>
    <property type="match status" value="6"/>
</dbReference>
<feature type="domain" description="EGF-like" evidence="24">
    <location>
        <begin position="203"/>
        <end position="244"/>
    </location>
</feature>
<feature type="domain" description="CUB" evidence="23">
    <location>
        <begin position="1824"/>
        <end position="1934"/>
    </location>
</feature>
<dbReference type="PROSITE" id="PS00010">
    <property type="entry name" value="ASX_HYDROXYL"/>
    <property type="match status" value="2"/>
</dbReference>
<dbReference type="InterPro" id="IPR018097">
    <property type="entry name" value="EGF_Ca-bd_CS"/>
</dbReference>
<feature type="domain" description="CUB" evidence="23">
    <location>
        <begin position="1702"/>
        <end position="1820"/>
    </location>
</feature>
<dbReference type="FunFam" id="2.60.120.290:FF:000003">
    <property type="entry name" value="Neuropilin"/>
    <property type="match status" value="1"/>
</dbReference>
<feature type="disulfide bond" evidence="22">
    <location>
        <begin position="501"/>
        <end position="510"/>
    </location>
</feature>
<feature type="domain" description="CUB" evidence="23">
    <location>
        <begin position="754"/>
        <end position="866"/>
    </location>
</feature>
<dbReference type="FunFam" id="3.90.550.10:FF:000068">
    <property type="entry name" value="ALG5, dolichyl-phosphate beta-glucosyltransferase"/>
    <property type="match status" value="1"/>
</dbReference>
<dbReference type="Gene3D" id="2.60.120.290">
    <property type="entry name" value="Spermadhesin, CUB domain"/>
    <property type="match status" value="26"/>
</dbReference>
<dbReference type="InterPro" id="IPR001881">
    <property type="entry name" value="EGF-like_Ca-bd_dom"/>
</dbReference>
<feature type="domain" description="CUB" evidence="23">
    <location>
        <begin position="3375"/>
        <end position="3541"/>
    </location>
</feature>
<feature type="domain" description="CUB" evidence="23">
    <location>
        <begin position="2423"/>
        <end position="2548"/>
    </location>
</feature>
<evidence type="ECO:0000256" key="8">
    <source>
        <dbReference type="ARBA" id="ARBA00022676"/>
    </source>
</evidence>
<name>A0A2H1W5E8_SPOFR</name>
<evidence type="ECO:0000313" key="25">
    <source>
        <dbReference type="EMBL" id="SOQ48310.1"/>
    </source>
</evidence>
<feature type="domain" description="EGF-like" evidence="24">
    <location>
        <begin position="434"/>
        <end position="470"/>
    </location>
</feature>
<reference evidence="25" key="1">
    <citation type="submission" date="2016-07" db="EMBL/GenBank/DDBJ databases">
        <authorList>
            <person name="Bretaudeau A."/>
        </authorList>
    </citation>
    <scope>NUCLEOTIDE SEQUENCE</scope>
    <source>
        <strain evidence="25">Rice</strain>
        <tissue evidence="25">Whole body</tissue>
    </source>
</reference>
<evidence type="ECO:0000256" key="1">
    <source>
        <dbReference type="ARBA" id="ARBA00004236"/>
    </source>
</evidence>
<dbReference type="EC" id="2.4.1.117" evidence="5"/>
<keyword evidence="15" id="KW-1133">Transmembrane helix</keyword>
<dbReference type="SMART" id="SM00181">
    <property type="entry name" value="EGF"/>
    <property type="match status" value="8"/>
</dbReference>
<evidence type="ECO:0000256" key="13">
    <source>
        <dbReference type="ARBA" id="ARBA00022824"/>
    </source>
</evidence>
<evidence type="ECO:0000256" key="14">
    <source>
        <dbReference type="ARBA" id="ARBA00022968"/>
    </source>
</evidence>
<feature type="domain" description="CUB" evidence="23">
    <location>
        <begin position="987"/>
        <end position="1103"/>
    </location>
</feature>
<feature type="domain" description="CUB" evidence="23">
    <location>
        <begin position="3651"/>
        <end position="3757"/>
    </location>
</feature>
<evidence type="ECO:0000256" key="16">
    <source>
        <dbReference type="ARBA" id="ARBA00023136"/>
    </source>
</evidence>
<dbReference type="InterPro" id="IPR009030">
    <property type="entry name" value="Growth_fac_rcpt_cys_sf"/>
</dbReference>
<dbReference type="SMART" id="SM00042">
    <property type="entry name" value="CUB"/>
    <property type="match status" value="25"/>
</dbReference>
<evidence type="ECO:0000256" key="5">
    <source>
        <dbReference type="ARBA" id="ARBA00012583"/>
    </source>
</evidence>
<dbReference type="FunFam" id="2.10.25.10:FF:000472">
    <property type="entry name" value="Uncharacterized protein, isoform A"/>
    <property type="match status" value="1"/>
</dbReference>
<evidence type="ECO:0000256" key="20">
    <source>
        <dbReference type="ARBA" id="ARBA00070518"/>
    </source>
</evidence>
<dbReference type="InterPro" id="IPR035914">
    <property type="entry name" value="Sperma_CUB_dom_sf"/>
</dbReference>
<feature type="domain" description="CUB" evidence="23">
    <location>
        <begin position="1467"/>
        <end position="1577"/>
    </location>
</feature>
<dbReference type="Pfam" id="PF07645">
    <property type="entry name" value="EGF_CA"/>
    <property type="match status" value="2"/>
</dbReference>
<dbReference type="FunFam" id="2.60.120.290:FF:000005">
    <property type="entry name" value="Procollagen C-endopeptidase enhancer 1"/>
    <property type="match status" value="3"/>
</dbReference>
<dbReference type="InterPro" id="IPR001173">
    <property type="entry name" value="Glyco_trans_2-like"/>
</dbReference>
<dbReference type="PANTHER" id="PTHR24251">
    <property type="entry name" value="OVOCHYMASE-RELATED"/>
    <property type="match status" value="1"/>
</dbReference>
<comment type="subcellular location">
    <subcellularLocation>
        <location evidence="1">Cell membrane</location>
    </subcellularLocation>
    <subcellularLocation>
        <location evidence="2">Endoplasmic reticulum membrane</location>
        <topology evidence="2">Single-pass membrane protein</topology>
    </subcellularLocation>
</comment>
<dbReference type="SUPFAM" id="SSF49854">
    <property type="entry name" value="Spermadhesin, CUB domain"/>
    <property type="match status" value="25"/>
</dbReference>
<comment type="catalytic activity">
    <reaction evidence="19">
        <text>a di-trans,poly-cis-dolichyl phosphate + UDP-alpha-D-glucose = a di-trans,poly-cis-dolichyl beta-D-glucosyl phosphate + UDP</text>
        <dbReference type="Rhea" id="RHEA:15401"/>
        <dbReference type="Rhea" id="RHEA-COMP:19498"/>
        <dbReference type="Rhea" id="RHEA-COMP:19502"/>
        <dbReference type="ChEBI" id="CHEBI:57525"/>
        <dbReference type="ChEBI" id="CHEBI:57683"/>
        <dbReference type="ChEBI" id="CHEBI:58223"/>
        <dbReference type="ChEBI" id="CHEBI:58885"/>
        <dbReference type="EC" id="2.4.1.117"/>
    </reaction>
    <physiologicalReaction direction="left-to-right" evidence="19">
        <dbReference type="Rhea" id="RHEA:15402"/>
    </physiologicalReaction>
</comment>
<evidence type="ECO:0000256" key="11">
    <source>
        <dbReference type="ARBA" id="ARBA00022729"/>
    </source>
</evidence>
<dbReference type="Pfam" id="PF00431">
    <property type="entry name" value="CUB"/>
    <property type="match status" value="24"/>
</dbReference>
<dbReference type="OrthoDB" id="430340at2759"/>
<keyword evidence="9" id="KW-0808">Transferase</keyword>
<feature type="domain" description="CUB" evidence="23">
    <location>
        <begin position="3012"/>
        <end position="3124"/>
    </location>
</feature>
<feature type="disulfide bond" evidence="22">
    <location>
        <begin position="460"/>
        <end position="469"/>
    </location>
</feature>
<accession>A0A2H1W5E8</accession>
<dbReference type="InterPro" id="IPR000859">
    <property type="entry name" value="CUB_dom"/>
</dbReference>
<evidence type="ECO:0000256" key="2">
    <source>
        <dbReference type="ARBA" id="ARBA00004389"/>
    </source>
</evidence>
<dbReference type="Gene3D" id="3.90.550.10">
    <property type="entry name" value="Spore Coat Polysaccharide Biosynthesis Protein SpsA, Chain A"/>
    <property type="match status" value="1"/>
</dbReference>
<dbReference type="FunFam" id="2.10.25.10:FF:000123">
    <property type="entry name" value="Crumbs homolog 1 (Drosophila)"/>
    <property type="match status" value="1"/>
</dbReference>
<feature type="domain" description="CUB" evidence="23">
    <location>
        <begin position="3245"/>
        <end position="3371"/>
    </location>
</feature>
<gene>
    <name evidence="25" type="ORF">SFRICE_019185</name>
</gene>
<dbReference type="FunFam" id="2.10.25.10:FF:000260">
    <property type="entry name" value="Notch receptor 4"/>
    <property type="match status" value="1"/>
</dbReference>
<feature type="domain" description="EGF-like" evidence="24">
    <location>
        <begin position="165"/>
        <end position="201"/>
    </location>
</feature>
<keyword evidence="17 22" id="KW-1015">Disulfide bond</keyword>
<feature type="domain" description="CUB" evidence="23">
    <location>
        <begin position="1228"/>
        <end position="1341"/>
    </location>
</feature>
<feature type="domain" description="CUB" evidence="23">
    <location>
        <begin position="635"/>
        <end position="748"/>
    </location>
</feature>
<feature type="disulfide bond" evidence="22">
    <location>
        <begin position="191"/>
        <end position="200"/>
    </location>
</feature>
<comment type="similarity">
    <text evidence="4">Belongs to the glycosyltransferase 2 family.</text>
</comment>
<protein>
    <recommendedName>
        <fullName evidence="20">Dolichyl-phosphate beta-glucosyltransferase</fullName>
        <ecNumber evidence="5">2.4.1.117</ecNumber>
    </recommendedName>
</protein>
<feature type="domain" description="EGF-like" evidence="24">
    <location>
        <begin position="472"/>
        <end position="511"/>
    </location>
</feature>
<dbReference type="CDD" id="cd00041">
    <property type="entry name" value="CUB"/>
    <property type="match status" value="22"/>
</dbReference>
<keyword evidence="12" id="KW-0677">Repeat</keyword>